<evidence type="ECO:0000313" key="2">
    <source>
        <dbReference type="Proteomes" id="UP000190951"/>
    </source>
</evidence>
<sequence length="963" mass="112720">MDDNKNIYINSWEVGEIWEHINLGKYLKQDFAGMLAYSLQLDKLKELKINIKESKIYKDKLTSRDIINVKFNWGKPKNKMQLALINNYFNNKKSAEIDNIKSEIEIQKEDCLKSCKNIKQENVVRNYFRIRLQVELRNIRFINNKLNEKYIKKYNYNNSAEKLREELYINGFSIIYKDLISTGKKDDKGKSIKEEKETTIDYVVLGRSSSKSRNGLVLFVNKKKYKDIKRFMRMGIHFENRTDIDFPSLLTYESLCGSASEGIVIIDPNSIFIVSDVKSVFTNPTNVIKKDDSGKLISEYDENYMMENDLFDGEGLGDISVFQDAGREDKGMMLLRQHMFKDCLFNCNLQQFLKDNCPKDIKYEDWKLEDMFGNRMFAKDIKIITTPNSLKCLKFKDVYKGNKKAGTIIVQMFNKWKKEVNKTDNKFFIVKSEHESKRGFNDKGILNQASYQILNSLGLNFKEMQQLSKFEVNYIKKLKNNTDTYIEYLKENANEMNSNLMLADLIKHNNKVLDTKIVRDKRKDDIESYINHVKRGKIRVNADYCTITQNGKELLYHSIGKLPLNTNGTLNYDAWKNEMILKEGECYSTLWDFNKEYVCTRNPHTSQSNFLILKNVYSKFVKDYFNFTNNIIYTTAINNPINRVLSGQDVDSDNLLMFNVELMKNKVLELKDYVVCENGVEKEPLNYTVCNRDMAIIDNKLAKSTRNIGTVVNLGQLYMSTYNEEKSKEEAEQDKDKLKELLQGIEIATILSEIAIDQAKKTYDIDFEEQIKYLSKCKYLDSKKPLFFQDISDSNTISKKDDYGEYIHIRPYKTGMDYLYNILNSIDRKPRGGKAVDIVDLLDSKINETKAHLKQKNGIIKNVEEINKKRSAIESYYSKRLRENKRLDKKEENKEKYTKINEVVAEGMHIIRKYKIKPETVKSIIIDVFENTIECKCKLELLNALYKANKEVFLSTFKEEKTN</sequence>
<protein>
    <submittedName>
        <fullName evidence="1">Uncharacterized protein</fullName>
    </submittedName>
</protein>
<proteinExistence type="predicted"/>
<dbReference type="AlphaFoldDB" id="A0A1S8M2H1"/>
<dbReference type="EMBL" id="CP096983">
    <property type="protein sequence ID" value="URZ11831.1"/>
    <property type="molecule type" value="Genomic_DNA"/>
</dbReference>
<reference evidence="1 2" key="1">
    <citation type="submission" date="2022-04" db="EMBL/GenBank/DDBJ databases">
        <title>Genome sequence of C. roseum typestrain.</title>
        <authorList>
            <person name="Poehlein A."/>
            <person name="Schoch T."/>
            <person name="Duerre P."/>
            <person name="Daniel R."/>
        </authorList>
    </citation>
    <scope>NUCLEOTIDE SEQUENCE [LARGE SCALE GENOMIC DNA]</scope>
    <source>
        <strain evidence="1 2">DSM 7320</strain>
    </source>
</reference>
<accession>A0A1S8M2H1</accession>
<dbReference type="Proteomes" id="UP000190951">
    <property type="component" value="Chromosome"/>
</dbReference>
<gene>
    <name evidence="1" type="ORF">CROST_025480</name>
</gene>
<dbReference type="KEGG" id="crw:CROST_025480"/>
<dbReference type="RefSeq" id="WP_077834424.1">
    <property type="nucleotide sequence ID" value="NZ_CP096983.1"/>
</dbReference>
<organism evidence="1 2">
    <name type="scientific">Clostridium felsineum</name>
    <dbReference type="NCBI Taxonomy" id="36839"/>
    <lineage>
        <taxon>Bacteria</taxon>
        <taxon>Bacillati</taxon>
        <taxon>Bacillota</taxon>
        <taxon>Clostridia</taxon>
        <taxon>Eubacteriales</taxon>
        <taxon>Clostridiaceae</taxon>
        <taxon>Clostridium</taxon>
    </lineage>
</organism>
<name>A0A1S8M2H1_9CLOT</name>
<evidence type="ECO:0000313" key="1">
    <source>
        <dbReference type="EMBL" id="URZ11831.1"/>
    </source>
</evidence>
<keyword evidence="2" id="KW-1185">Reference proteome</keyword>